<protein>
    <submittedName>
        <fullName evidence="3">DNA-protecting protein DprA</fullName>
    </submittedName>
</protein>
<dbReference type="Gene3D" id="3.40.50.450">
    <property type="match status" value="1"/>
</dbReference>
<dbReference type="SUPFAM" id="SSF102405">
    <property type="entry name" value="MCP/YpsA-like"/>
    <property type="match status" value="1"/>
</dbReference>
<keyword evidence="4" id="KW-1185">Reference proteome</keyword>
<evidence type="ECO:0000313" key="4">
    <source>
        <dbReference type="Proteomes" id="UP000593735"/>
    </source>
</evidence>
<dbReference type="Proteomes" id="UP000593735">
    <property type="component" value="Chromosome"/>
</dbReference>
<dbReference type="SUPFAM" id="SSF46785">
    <property type="entry name" value="Winged helix' DNA-binding domain"/>
    <property type="match status" value="1"/>
</dbReference>
<gene>
    <name evidence="3" type="ORF">INP52_05295</name>
</gene>
<reference evidence="3 4" key="1">
    <citation type="submission" date="2020-10" db="EMBL/GenBank/DDBJ databases">
        <title>Olsenella immobilis sp.nov., isolated from the mud in a fermentation cellar used for the production of Chinese strong-flavoured liquor.</title>
        <authorList>
            <person name="Lu L."/>
        </authorList>
    </citation>
    <scope>NUCLEOTIDE SEQUENCE [LARGE SCALE GENOMIC DNA]</scope>
    <source>
        <strain evidence="3 4">LZLJ-2</strain>
    </source>
</reference>
<dbReference type="EMBL" id="CP063767">
    <property type="protein sequence ID" value="QOY59860.1"/>
    <property type="molecule type" value="Genomic_DNA"/>
</dbReference>
<dbReference type="PANTHER" id="PTHR43022">
    <property type="entry name" value="PROTEIN SMF"/>
    <property type="match status" value="1"/>
</dbReference>
<dbReference type="GO" id="GO:0009294">
    <property type="term" value="P:DNA-mediated transformation"/>
    <property type="evidence" value="ECO:0007669"/>
    <property type="project" value="InterPro"/>
</dbReference>
<dbReference type="PANTHER" id="PTHR43022:SF1">
    <property type="entry name" value="PROTEIN SMF"/>
    <property type="match status" value="1"/>
</dbReference>
<evidence type="ECO:0000259" key="2">
    <source>
        <dbReference type="Pfam" id="PF02481"/>
    </source>
</evidence>
<name>A0A7S7M6V3_9ACTN</name>
<evidence type="ECO:0000313" key="3">
    <source>
        <dbReference type="EMBL" id="QOY59860.1"/>
    </source>
</evidence>
<dbReference type="AlphaFoldDB" id="A0A7S7M6V3"/>
<feature type="domain" description="Smf/DprA SLOG" evidence="2">
    <location>
        <begin position="12"/>
        <end position="210"/>
    </location>
</feature>
<comment type="similarity">
    <text evidence="1">Belongs to the DprA/Smf family.</text>
</comment>
<dbReference type="InterPro" id="IPR003488">
    <property type="entry name" value="DprA"/>
</dbReference>
<dbReference type="Pfam" id="PF02481">
    <property type="entry name" value="DNA_processg_A"/>
    <property type="match status" value="1"/>
</dbReference>
<dbReference type="KEGG" id="tio:INP52_05295"/>
<dbReference type="RefSeq" id="WP_194369694.1">
    <property type="nucleotide sequence ID" value="NZ_CP063767.1"/>
</dbReference>
<dbReference type="InterPro" id="IPR057666">
    <property type="entry name" value="DrpA_SLOG"/>
</dbReference>
<accession>A0A7S7M6V3</accession>
<sequence>MESTERWKLDAGEEGYPSTLMELSSPPASLYGRGSPGALEGPCISIVGARRATPYGLAVAEMAARVAAECGVTVVSGGAMGCDCAAGRAALAAGGTTVVVSGCGADVTYPASSADVFAGAVRAGGAVVSAEPWGAGPRRWTFPRRNALIAALSQVLVVTEAGMRSGTMSTADAALELDRTVYAVPGSIFSPTSSGTNRLASEGARVIVDERSLELAISLDYGVARFAHAGERAPMGPVMAALVASPARPDELASRLNEGVLTLLRTLTDYEASGIVERLPDGRYAPTRAFLLESGRAWEGSP</sequence>
<dbReference type="InterPro" id="IPR036390">
    <property type="entry name" value="WH_DNA-bd_sf"/>
</dbReference>
<proteinExistence type="inferred from homology"/>
<organism evidence="3 4">
    <name type="scientific">Thermophilibacter immobilis</name>
    <dbReference type="NCBI Taxonomy" id="2779519"/>
    <lineage>
        <taxon>Bacteria</taxon>
        <taxon>Bacillati</taxon>
        <taxon>Actinomycetota</taxon>
        <taxon>Coriobacteriia</taxon>
        <taxon>Coriobacteriales</taxon>
        <taxon>Atopobiaceae</taxon>
        <taxon>Thermophilibacter</taxon>
    </lineage>
</organism>
<evidence type="ECO:0000256" key="1">
    <source>
        <dbReference type="ARBA" id="ARBA00006525"/>
    </source>
</evidence>